<name>A0A6A6EW25_9PEZI</name>
<protein>
    <submittedName>
        <fullName evidence="1">NAD(P)-binding protein</fullName>
    </submittedName>
</protein>
<reference evidence="1" key="1">
    <citation type="journal article" date="2020" name="Stud. Mycol.">
        <title>101 Dothideomycetes genomes: a test case for predicting lifestyles and emergence of pathogens.</title>
        <authorList>
            <person name="Haridas S."/>
            <person name="Albert R."/>
            <person name="Binder M."/>
            <person name="Bloem J."/>
            <person name="Labutti K."/>
            <person name="Salamov A."/>
            <person name="Andreopoulos B."/>
            <person name="Baker S."/>
            <person name="Barry K."/>
            <person name="Bills G."/>
            <person name="Bluhm B."/>
            <person name="Cannon C."/>
            <person name="Castanera R."/>
            <person name="Culley D."/>
            <person name="Daum C."/>
            <person name="Ezra D."/>
            <person name="Gonzalez J."/>
            <person name="Henrissat B."/>
            <person name="Kuo A."/>
            <person name="Liang C."/>
            <person name="Lipzen A."/>
            <person name="Lutzoni F."/>
            <person name="Magnuson J."/>
            <person name="Mondo S."/>
            <person name="Nolan M."/>
            <person name="Ohm R."/>
            <person name="Pangilinan J."/>
            <person name="Park H.-J."/>
            <person name="Ramirez L."/>
            <person name="Alfaro M."/>
            <person name="Sun H."/>
            <person name="Tritt A."/>
            <person name="Yoshinaga Y."/>
            <person name="Zwiers L.-H."/>
            <person name="Turgeon B."/>
            <person name="Goodwin S."/>
            <person name="Spatafora J."/>
            <person name="Crous P."/>
            <person name="Grigoriev I."/>
        </authorList>
    </citation>
    <scope>NUCLEOTIDE SEQUENCE</scope>
    <source>
        <strain evidence="1">CBS 207.26</strain>
    </source>
</reference>
<dbReference type="InterPro" id="IPR036291">
    <property type="entry name" value="NAD(P)-bd_dom_sf"/>
</dbReference>
<proteinExistence type="predicted"/>
<dbReference type="OrthoDB" id="1933717at2759"/>
<dbReference type="SUPFAM" id="SSF51735">
    <property type="entry name" value="NAD(P)-binding Rossmann-fold domains"/>
    <property type="match status" value="1"/>
</dbReference>
<dbReference type="EMBL" id="ML994612">
    <property type="protein sequence ID" value="KAF2194086.1"/>
    <property type="molecule type" value="Genomic_DNA"/>
</dbReference>
<keyword evidence="2" id="KW-1185">Reference proteome</keyword>
<evidence type="ECO:0000313" key="2">
    <source>
        <dbReference type="Proteomes" id="UP000800200"/>
    </source>
</evidence>
<dbReference type="Pfam" id="PF00106">
    <property type="entry name" value="adh_short"/>
    <property type="match status" value="1"/>
</dbReference>
<dbReference type="Gene3D" id="3.40.50.720">
    <property type="entry name" value="NAD(P)-binding Rossmann-like Domain"/>
    <property type="match status" value="1"/>
</dbReference>
<gene>
    <name evidence="1" type="ORF">K469DRAFT_744810</name>
</gene>
<dbReference type="PANTHER" id="PTHR43975">
    <property type="entry name" value="ZGC:101858"/>
    <property type="match status" value="1"/>
</dbReference>
<dbReference type="PRINTS" id="PR00081">
    <property type="entry name" value="GDHRDH"/>
</dbReference>
<organism evidence="1 2">
    <name type="scientific">Zopfia rhizophila CBS 207.26</name>
    <dbReference type="NCBI Taxonomy" id="1314779"/>
    <lineage>
        <taxon>Eukaryota</taxon>
        <taxon>Fungi</taxon>
        <taxon>Dikarya</taxon>
        <taxon>Ascomycota</taxon>
        <taxon>Pezizomycotina</taxon>
        <taxon>Dothideomycetes</taxon>
        <taxon>Dothideomycetes incertae sedis</taxon>
        <taxon>Zopfiaceae</taxon>
        <taxon>Zopfia</taxon>
    </lineage>
</organism>
<dbReference type="CDD" id="cd05233">
    <property type="entry name" value="SDR_c"/>
    <property type="match status" value="1"/>
</dbReference>
<sequence>MDFNDLDAVTWPYQLTKAVHRDMYPLLDPAQPALSAKGKNVLITGVSGGVGRAIGEAWAIAGAAGIVLTGRKIDILSQVASKVKDVAKSPESKILVHPADLTSESAVQELWAKANAEIGTIDVLINDAGTMNYAAIGDIEPSKWWNDFEVNVKGPYLMCHYFLKQAINGHGTIITVSSGAAGSLFPNMSSYISSKLAQTKLMEFLHIEHPNIRAFTLLPGLLNTAMTAEAYLPYARDDPMLAGGLSLFLCTPRAEWMRSCVMSVNWDIEEMEAHKEEIQREGRNKLAYLNAKLGKGGHPWES</sequence>
<dbReference type="Proteomes" id="UP000800200">
    <property type="component" value="Unassembled WGS sequence"/>
</dbReference>
<evidence type="ECO:0000313" key="1">
    <source>
        <dbReference type="EMBL" id="KAF2194086.1"/>
    </source>
</evidence>
<accession>A0A6A6EW25</accession>
<dbReference type="InterPro" id="IPR002347">
    <property type="entry name" value="SDR_fam"/>
</dbReference>
<dbReference type="AlphaFoldDB" id="A0A6A6EW25"/>
<dbReference type="PANTHER" id="PTHR43975:SF2">
    <property type="entry name" value="EG:BACR7A4.14 PROTEIN-RELATED"/>
    <property type="match status" value="1"/>
</dbReference>